<evidence type="ECO:0000313" key="2">
    <source>
        <dbReference type="EMBL" id="CAF4132340.1"/>
    </source>
</evidence>
<gene>
    <name evidence="2" type="ORF">OKA104_LOCUS37304</name>
    <name evidence="1" type="ORF">VCS650_LOCUS12206</name>
</gene>
<evidence type="ECO:0000313" key="1">
    <source>
        <dbReference type="EMBL" id="CAF0953581.1"/>
    </source>
</evidence>
<evidence type="ECO:0000313" key="3">
    <source>
        <dbReference type="Proteomes" id="UP000663891"/>
    </source>
</evidence>
<comment type="caution">
    <text evidence="1">The sequence shown here is derived from an EMBL/GenBank/DDBJ whole genome shotgun (WGS) entry which is preliminary data.</text>
</comment>
<name>A0A814DEQ3_9BILA</name>
<accession>A0A814DEQ3</accession>
<dbReference type="OrthoDB" id="10035711at2759"/>
<reference evidence="1" key="1">
    <citation type="submission" date="2021-02" db="EMBL/GenBank/DDBJ databases">
        <authorList>
            <person name="Nowell W R."/>
        </authorList>
    </citation>
    <scope>NUCLEOTIDE SEQUENCE</scope>
</reference>
<dbReference type="AlphaFoldDB" id="A0A814DEQ3"/>
<dbReference type="EMBL" id="CAJNON010000093">
    <property type="protein sequence ID" value="CAF0953581.1"/>
    <property type="molecule type" value="Genomic_DNA"/>
</dbReference>
<dbReference type="Proteomes" id="UP000663881">
    <property type="component" value="Unassembled WGS sequence"/>
</dbReference>
<sequence>MNTVQLSCLLSYVPQLRYLSAHLLRGYDFTQPNLLNINSIHLTYASLKFKSKAFDIFEQFFINHFPSIEVLCITSDIGYRDIRSAAFHEQIHLFQSSFWTERKWFFRSQLEETVYGEYRIFYSTNSYTRNDYELHSEITAENKNRIIFKSVHHMEIKNEKIMDQCMDYFPNITKLTLKDYFFVNGLSRIFPLQQLKT</sequence>
<dbReference type="EMBL" id="CAJOAY010006174">
    <property type="protein sequence ID" value="CAF4132340.1"/>
    <property type="molecule type" value="Genomic_DNA"/>
</dbReference>
<protein>
    <submittedName>
        <fullName evidence="1">Uncharacterized protein</fullName>
    </submittedName>
</protein>
<organism evidence="1 3">
    <name type="scientific">Adineta steineri</name>
    <dbReference type="NCBI Taxonomy" id="433720"/>
    <lineage>
        <taxon>Eukaryota</taxon>
        <taxon>Metazoa</taxon>
        <taxon>Spiralia</taxon>
        <taxon>Gnathifera</taxon>
        <taxon>Rotifera</taxon>
        <taxon>Eurotatoria</taxon>
        <taxon>Bdelloidea</taxon>
        <taxon>Adinetida</taxon>
        <taxon>Adinetidae</taxon>
        <taxon>Adineta</taxon>
    </lineage>
</organism>
<dbReference type="Proteomes" id="UP000663891">
    <property type="component" value="Unassembled WGS sequence"/>
</dbReference>
<proteinExistence type="predicted"/>